<reference evidence="2 3" key="1">
    <citation type="submission" date="2024-02" db="EMBL/GenBank/DDBJ databases">
        <title>De novo assembly and annotation of 12 fungi associated with fruit tree decline syndrome in Ontario, Canada.</title>
        <authorList>
            <person name="Sulman M."/>
            <person name="Ellouze W."/>
            <person name="Ilyukhin E."/>
        </authorList>
    </citation>
    <scope>NUCLEOTIDE SEQUENCE [LARGE SCALE GENOMIC DNA]</scope>
    <source>
        <strain evidence="2 3">M169</strain>
    </source>
</reference>
<name>A0ABR1NNB5_DIAER</name>
<protein>
    <submittedName>
        <fullName evidence="2">Uncharacterized protein</fullName>
    </submittedName>
</protein>
<comment type="caution">
    <text evidence="2">The sequence shown here is derived from an EMBL/GenBank/DDBJ whole genome shotgun (WGS) entry which is preliminary data.</text>
</comment>
<feature type="compositionally biased region" description="Acidic residues" evidence="1">
    <location>
        <begin position="1"/>
        <end position="14"/>
    </location>
</feature>
<feature type="compositionally biased region" description="Low complexity" evidence="1">
    <location>
        <begin position="175"/>
        <end position="189"/>
    </location>
</feature>
<gene>
    <name evidence="2" type="ORF">SLS63_013496</name>
</gene>
<dbReference type="EMBL" id="JAKNSF020000185">
    <property type="protein sequence ID" value="KAK7708359.1"/>
    <property type="molecule type" value="Genomic_DNA"/>
</dbReference>
<evidence type="ECO:0000313" key="2">
    <source>
        <dbReference type="EMBL" id="KAK7708359.1"/>
    </source>
</evidence>
<dbReference type="Proteomes" id="UP001430848">
    <property type="component" value="Unassembled WGS sequence"/>
</dbReference>
<feature type="compositionally biased region" description="Low complexity" evidence="1">
    <location>
        <begin position="38"/>
        <end position="50"/>
    </location>
</feature>
<accession>A0ABR1NNB5</accession>
<evidence type="ECO:0000313" key="3">
    <source>
        <dbReference type="Proteomes" id="UP001430848"/>
    </source>
</evidence>
<feature type="region of interest" description="Disordered" evidence="1">
    <location>
        <begin position="1"/>
        <end position="107"/>
    </location>
</feature>
<feature type="region of interest" description="Disordered" evidence="1">
    <location>
        <begin position="161"/>
        <end position="189"/>
    </location>
</feature>
<feature type="compositionally biased region" description="Low complexity" evidence="1">
    <location>
        <begin position="95"/>
        <end position="104"/>
    </location>
</feature>
<organism evidence="2 3">
    <name type="scientific">Diaporthe eres</name>
    <name type="common">Phomopsis oblonga</name>
    <dbReference type="NCBI Taxonomy" id="83184"/>
    <lineage>
        <taxon>Eukaryota</taxon>
        <taxon>Fungi</taxon>
        <taxon>Dikarya</taxon>
        <taxon>Ascomycota</taxon>
        <taxon>Pezizomycotina</taxon>
        <taxon>Sordariomycetes</taxon>
        <taxon>Sordariomycetidae</taxon>
        <taxon>Diaporthales</taxon>
        <taxon>Diaporthaceae</taxon>
        <taxon>Diaporthe</taxon>
        <taxon>Diaporthe eres species complex</taxon>
    </lineage>
</organism>
<sequence>MLDENYDDDDDDDGDDHHNDKKCPFPPQREAPPPQLFANWGALDNNNADDNNNDADGDSHIKQPPPAYADDARVPGRLKSPPRTIANKNKRRRSTSSSDSPDSSGTLRYRTYRHLDLAVGEREKMMAELLRRVRISQQDLDAKCARADELAARLTDLISRAEQQKEDTTRGQARPISATPVAAAPSPASAASSAISDRIQAYVERKLQDLRTELATEYATPDDVHQRVVDELDAVLCQYVEEHQMFDAIHEAVDEAVNEVRARVLQAWG</sequence>
<proteinExistence type="predicted"/>
<keyword evidence="3" id="KW-1185">Reference proteome</keyword>
<evidence type="ECO:0000256" key="1">
    <source>
        <dbReference type="SAM" id="MobiDB-lite"/>
    </source>
</evidence>
<feature type="compositionally biased region" description="Pro residues" evidence="1">
    <location>
        <begin position="24"/>
        <end position="35"/>
    </location>
</feature>